<evidence type="ECO:0000259" key="3">
    <source>
        <dbReference type="PROSITE" id="PS51725"/>
    </source>
</evidence>
<proteinExistence type="predicted"/>
<dbReference type="SUPFAM" id="SSF54909">
    <property type="entry name" value="Dimeric alpha+beta barrel"/>
    <property type="match status" value="1"/>
</dbReference>
<evidence type="ECO:0000256" key="1">
    <source>
        <dbReference type="SAM" id="MobiDB-lite"/>
    </source>
</evidence>
<feature type="transmembrane region" description="Helical" evidence="2">
    <location>
        <begin position="138"/>
        <end position="160"/>
    </location>
</feature>
<reference evidence="5" key="1">
    <citation type="journal article" date="2017" name="Biotechnol. Biofuels">
        <title>Evaluation of environmental bacterial communities as a factor affecting the growth of duckweed Lemna minor.</title>
        <authorList>
            <person name="Ishizawa H."/>
            <person name="Kuroda M."/>
            <person name="Morikawa M."/>
            <person name="Ike M."/>
        </authorList>
    </citation>
    <scope>NUCLEOTIDE SEQUENCE [LARGE SCALE GENOMIC DNA]</scope>
    <source>
        <strain evidence="5">H3</strain>
    </source>
</reference>
<dbReference type="OrthoDB" id="1494254at2"/>
<dbReference type="AlphaFoldDB" id="A0A3G9GC58"/>
<keyword evidence="2" id="KW-0472">Membrane</keyword>
<reference evidence="5" key="3">
    <citation type="journal article" date="2017" name="Plant Physiol. Biochem.">
        <title>Differential oxidative and antioxidative response of duckweed Lemna minor toward plant growth promoting/inhibiting bacteria.</title>
        <authorList>
            <person name="Ishizawa H."/>
            <person name="Kuroda M."/>
            <person name="Morikawa M."/>
            <person name="Ike M."/>
        </authorList>
    </citation>
    <scope>NUCLEOTIDE SEQUENCE [LARGE SCALE GENOMIC DNA]</scope>
    <source>
        <strain evidence="5">H3</strain>
    </source>
</reference>
<dbReference type="PANTHER" id="PTHR40057">
    <property type="entry name" value="SLR1162 PROTEIN"/>
    <property type="match status" value="1"/>
</dbReference>
<evidence type="ECO:0000313" key="5">
    <source>
        <dbReference type="Proteomes" id="UP000198290"/>
    </source>
</evidence>
<keyword evidence="2" id="KW-1133">Transmembrane helix</keyword>
<dbReference type="InterPro" id="IPR007138">
    <property type="entry name" value="ABM_dom"/>
</dbReference>
<organism evidence="4 5">
    <name type="scientific">Aquitalea magnusonii</name>
    <dbReference type="NCBI Taxonomy" id="332411"/>
    <lineage>
        <taxon>Bacteria</taxon>
        <taxon>Pseudomonadati</taxon>
        <taxon>Pseudomonadota</taxon>
        <taxon>Betaproteobacteria</taxon>
        <taxon>Neisseriales</taxon>
        <taxon>Chromobacteriaceae</taxon>
        <taxon>Aquitalea</taxon>
    </lineage>
</organism>
<dbReference type="KEGG" id="amah:DLM_1844"/>
<dbReference type="PANTHER" id="PTHR40057:SF1">
    <property type="entry name" value="SLR1162 PROTEIN"/>
    <property type="match status" value="1"/>
</dbReference>
<feature type="region of interest" description="Disordered" evidence="1">
    <location>
        <begin position="178"/>
        <end position="202"/>
    </location>
</feature>
<keyword evidence="2" id="KW-0812">Transmembrane</keyword>
<feature type="transmembrane region" description="Helical" evidence="2">
    <location>
        <begin position="114"/>
        <end position="132"/>
    </location>
</feature>
<sequence>MTPSTPLTLLITRRIKPTHHAEFHQWIRHGEALASQASGFLGSGLLQPPAGDDNWQILFRFTDQHSLERWAASPERQAWLSEGAGLIQHSHVHCAEGLDHWFGLRTPPRWKQAVMIWLVFFPVSLCFSLLLGDTLATLPVVLRVLCSTLLLTPVMVFLFIPLSSRLLHNWLQSGPRQHSPLHAEPASSAAGHMQCGTDQALT</sequence>
<dbReference type="InterPro" id="IPR038762">
    <property type="entry name" value="ABM_predict"/>
</dbReference>
<protein>
    <submittedName>
        <fullName evidence="4">Putative membrane protein</fullName>
    </submittedName>
</protein>
<feature type="domain" description="ABM" evidence="3">
    <location>
        <begin position="7"/>
        <end position="95"/>
    </location>
</feature>
<dbReference type="PROSITE" id="PS51725">
    <property type="entry name" value="ABM"/>
    <property type="match status" value="1"/>
</dbReference>
<dbReference type="STRING" id="332411.VI06_00530"/>
<reference evidence="4 5" key="2">
    <citation type="journal article" date="2017" name="Genome Announc.">
        <title>Draft genome sequence of Aquitalea magnusonii strain H3, a plant growth-promoting bacterium of duckweed Lemna minor.</title>
        <authorList>
            <person name="Ishizawa H."/>
            <person name="Kuroda M."/>
            <person name="Ike M."/>
        </authorList>
    </citation>
    <scope>NUCLEOTIDE SEQUENCE [LARGE SCALE GENOMIC DNA]</scope>
    <source>
        <strain evidence="4 5">H3</strain>
    </source>
</reference>
<dbReference type="EMBL" id="AP018823">
    <property type="protein sequence ID" value="BBF85460.1"/>
    <property type="molecule type" value="Genomic_DNA"/>
</dbReference>
<dbReference type="Gene3D" id="3.30.70.100">
    <property type="match status" value="1"/>
</dbReference>
<dbReference type="Pfam" id="PF03992">
    <property type="entry name" value="ABM"/>
    <property type="match status" value="1"/>
</dbReference>
<dbReference type="Proteomes" id="UP000198290">
    <property type="component" value="Chromosome"/>
</dbReference>
<gene>
    <name evidence="4" type="ORF">DLM_1844</name>
</gene>
<evidence type="ECO:0000313" key="4">
    <source>
        <dbReference type="EMBL" id="BBF85460.1"/>
    </source>
</evidence>
<dbReference type="RefSeq" id="WP_089083336.1">
    <property type="nucleotide sequence ID" value="NZ_AP018823.1"/>
</dbReference>
<evidence type="ECO:0000256" key="2">
    <source>
        <dbReference type="SAM" id="Phobius"/>
    </source>
</evidence>
<keyword evidence="5" id="KW-1185">Reference proteome</keyword>
<accession>A0A3G9GC58</accession>
<dbReference type="InterPro" id="IPR011008">
    <property type="entry name" value="Dimeric_a/b-barrel"/>
</dbReference>
<name>A0A3G9GC58_9NEIS</name>